<comment type="caution">
    <text evidence="1">The sequence shown here is derived from an EMBL/GenBank/DDBJ whole genome shotgun (WGS) entry which is preliminary data.</text>
</comment>
<keyword evidence="2" id="KW-1185">Reference proteome</keyword>
<dbReference type="EMBL" id="CAJJDM010000165">
    <property type="protein sequence ID" value="CAD8114627.1"/>
    <property type="molecule type" value="Genomic_DNA"/>
</dbReference>
<gene>
    <name evidence="1" type="ORF">PPRIM_AZ9-3.1.T1600105</name>
</gene>
<sequence>MPNRKILQIGKMQQRLPKALFNVQRIKYQAQQKQVEGNILRICKEESNILRQVQTYQTHYNYVIFTKNDSKNDNSGFMICEKSKTSITQ</sequence>
<organism evidence="1 2">
    <name type="scientific">Paramecium primaurelia</name>
    <dbReference type="NCBI Taxonomy" id="5886"/>
    <lineage>
        <taxon>Eukaryota</taxon>
        <taxon>Sar</taxon>
        <taxon>Alveolata</taxon>
        <taxon>Ciliophora</taxon>
        <taxon>Intramacronucleata</taxon>
        <taxon>Oligohymenophorea</taxon>
        <taxon>Peniculida</taxon>
        <taxon>Parameciidae</taxon>
        <taxon>Paramecium</taxon>
    </lineage>
</organism>
<proteinExistence type="predicted"/>
<name>A0A8S1QIW1_PARPR</name>
<reference evidence="1" key="1">
    <citation type="submission" date="2021-01" db="EMBL/GenBank/DDBJ databases">
        <authorList>
            <consortium name="Genoscope - CEA"/>
            <person name="William W."/>
        </authorList>
    </citation>
    <scope>NUCLEOTIDE SEQUENCE</scope>
</reference>
<protein>
    <submittedName>
        <fullName evidence="1">Uncharacterized protein</fullName>
    </submittedName>
</protein>
<evidence type="ECO:0000313" key="1">
    <source>
        <dbReference type="EMBL" id="CAD8114627.1"/>
    </source>
</evidence>
<dbReference type="AlphaFoldDB" id="A0A8S1QIW1"/>
<accession>A0A8S1QIW1</accession>
<dbReference type="Proteomes" id="UP000688137">
    <property type="component" value="Unassembled WGS sequence"/>
</dbReference>
<evidence type="ECO:0000313" key="2">
    <source>
        <dbReference type="Proteomes" id="UP000688137"/>
    </source>
</evidence>